<dbReference type="EMBL" id="PQWB01000163">
    <property type="protein sequence ID" value="POZ60189.1"/>
    <property type="molecule type" value="Genomic_DNA"/>
</dbReference>
<comment type="caution">
    <text evidence="1">The sequence shown here is derived from an EMBL/GenBank/DDBJ whole genome shotgun (WGS) entry which is preliminary data.</text>
</comment>
<evidence type="ECO:0000313" key="2">
    <source>
        <dbReference type="Proteomes" id="UP000237082"/>
    </source>
</evidence>
<gene>
    <name evidence="1" type="ORF">C2I19_20130</name>
</gene>
<dbReference type="AlphaFoldDB" id="A0A2S5DAT8"/>
<accession>A0A2S5DAT8</accession>
<organism evidence="1 2">
    <name type="scientific">Chromobacterium alticapitis</name>
    <dbReference type="NCBI Taxonomy" id="2073169"/>
    <lineage>
        <taxon>Bacteria</taxon>
        <taxon>Pseudomonadati</taxon>
        <taxon>Pseudomonadota</taxon>
        <taxon>Betaproteobacteria</taxon>
        <taxon>Neisseriales</taxon>
        <taxon>Chromobacteriaceae</taxon>
        <taxon>Chromobacterium</taxon>
    </lineage>
</organism>
<dbReference type="OrthoDB" id="8595261at2"/>
<dbReference type="RefSeq" id="WP_103904375.1">
    <property type="nucleotide sequence ID" value="NZ_PQWB01000163.1"/>
</dbReference>
<reference evidence="2" key="1">
    <citation type="submission" date="2018-02" db="EMBL/GenBank/DDBJ databases">
        <authorList>
            <person name="O'Hara-Hanley K."/>
            <person name="Soby S."/>
        </authorList>
    </citation>
    <scope>NUCLEOTIDE SEQUENCE [LARGE SCALE GENOMIC DNA]</scope>
    <source>
        <strain evidence="2">MWU14-2602</strain>
    </source>
</reference>
<name>A0A2S5DAT8_9NEIS</name>
<dbReference type="Proteomes" id="UP000237082">
    <property type="component" value="Unassembled WGS sequence"/>
</dbReference>
<keyword evidence="2" id="KW-1185">Reference proteome</keyword>
<protein>
    <submittedName>
        <fullName evidence="1">Uncharacterized protein</fullName>
    </submittedName>
</protein>
<proteinExistence type="predicted"/>
<evidence type="ECO:0000313" key="1">
    <source>
        <dbReference type="EMBL" id="POZ60189.1"/>
    </source>
</evidence>
<sequence length="101" mass="11172">MSSRFWKNAAIATLLLLLLIGIAGLRMRSSLLAMDIGEMNKSPFWRVSTLVLLDDGERGAITRFTGDKNSNWHKFFTLASGMTVREVIENGEIALGTSSRP</sequence>